<dbReference type="AlphaFoldDB" id="A0AAP0GKH3"/>
<keyword evidence="4" id="KW-0804">Transcription</keyword>
<dbReference type="GO" id="GO:0003677">
    <property type="term" value="F:DNA binding"/>
    <property type="evidence" value="ECO:0007669"/>
    <property type="project" value="UniProtKB-KW"/>
</dbReference>
<comment type="subcellular location">
    <subcellularLocation>
        <location evidence="1">Nucleus</location>
    </subcellularLocation>
</comment>
<organism evidence="7 8">
    <name type="scientific">Deinandra increscens subsp. villosa</name>
    <dbReference type="NCBI Taxonomy" id="3103831"/>
    <lineage>
        <taxon>Eukaryota</taxon>
        <taxon>Viridiplantae</taxon>
        <taxon>Streptophyta</taxon>
        <taxon>Embryophyta</taxon>
        <taxon>Tracheophyta</taxon>
        <taxon>Spermatophyta</taxon>
        <taxon>Magnoliopsida</taxon>
        <taxon>eudicotyledons</taxon>
        <taxon>Gunneridae</taxon>
        <taxon>Pentapetalae</taxon>
        <taxon>asterids</taxon>
        <taxon>campanulids</taxon>
        <taxon>Asterales</taxon>
        <taxon>Asteraceae</taxon>
        <taxon>Asteroideae</taxon>
        <taxon>Heliantheae alliance</taxon>
        <taxon>Madieae</taxon>
        <taxon>Madiinae</taxon>
        <taxon>Deinandra</taxon>
    </lineage>
</organism>
<dbReference type="InterPro" id="IPR050655">
    <property type="entry name" value="Plant_B3_domain"/>
</dbReference>
<dbReference type="InterPro" id="IPR015300">
    <property type="entry name" value="DNA-bd_pseudobarrel_sf"/>
</dbReference>
<keyword evidence="2" id="KW-0805">Transcription regulation</keyword>
<feature type="domain" description="TF-B3" evidence="6">
    <location>
        <begin position="2"/>
        <end position="97"/>
    </location>
</feature>
<evidence type="ECO:0000256" key="3">
    <source>
        <dbReference type="ARBA" id="ARBA00023125"/>
    </source>
</evidence>
<keyword evidence="5" id="KW-0539">Nucleus</keyword>
<gene>
    <name evidence="7" type="ORF">SSX86_027610</name>
</gene>
<evidence type="ECO:0000256" key="2">
    <source>
        <dbReference type="ARBA" id="ARBA00023015"/>
    </source>
</evidence>
<dbReference type="Proteomes" id="UP001408789">
    <property type="component" value="Unassembled WGS sequence"/>
</dbReference>
<accession>A0AAP0GKH3</accession>
<evidence type="ECO:0000259" key="6">
    <source>
        <dbReference type="PROSITE" id="PS50863"/>
    </source>
</evidence>
<dbReference type="SMART" id="SM01019">
    <property type="entry name" value="B3"/>
    <property type="match status" value="2"/>
</dbReference>
<reference evidence="7 8" key="1">
    <citation type="submission" date="2024-04" db="EMBL/GenBank/DDBJ databases">
        <title>The reference genome of an endangered Asteraceae, Deinandra increscens subsp. villosa, native to the Central Coast of California.</title>
        <authorList>
            <person name="Guilliams M."/>
            <person name="Hasenstab-Lehman K."/>
            <person name="Meyer R."/>
            <person name="Mcevoy S."/>
        </authorList>
    </citation>
    <scope>NUCLEOTIDE SEQUENCE [LARGE SCALE GENOMIC DNA]</scope>
    <source>
        <tissue evidence="7">Leaf</tissue>
    </source>
</reference>
<dbReference type="EMBL" id="JBCNJP010000027">
    <property type="protein sequence ID" value="KAK9050985.1"/>
    <property type="molecule type" value="Genomic_DNA"/>
</dbReference>
<evidence type="ECO:0000256" key="4">
    <source>
        <dbReference type="ARBA" id="ARBA00023163"/>
    </source>
</evidence>
<proteinExistence type="predicted"/>
<keyword evidence="3" id="KW-0238">DNA-binding</keyword>
<dbReference type="PANTHER" id="PTHR31920">
    <property type="entry name" value="B3 DOMAIN-CONTAINING"/>
    <property type="match status" value="1"/>
</dbReference>
<keyword evidence="8" id="KW-1185">Reference proteome</keyword>
<name>A0AAP0GKH3_9ASTR</name>
<sequence>MPNSFYKILLDPSAHHLSLPPDYVNMHLKKKISKSPIIQSANGGHSWRLKIKKIDDSYCFTNGWSNVVEEIQLGFADFLFFQLLDQSTFKMSVYSPNGCEKILPPKIDQDYKTDDDEVNLDDKDPFFTTIITNTLKLRFPAGFAELVGIDGEGTMVLKNLDGKEWVMGLKLDRSYRASIRYYLSSKWSAFQRENRLSEGDECVFKFIRSEGKLLLAKVIKKKRPQPPIDRVWVVERP</sequence>
<dbReference type="CDD" id="cd10017">
    <property type="entry name" value="B3_DNA"/>
    <property type="match status" value="2"/>
</dbReference>
<evidence type="ECO:0000313" key="8">
    <source>
        <dbReference type="Proteomes" id="UP001408789"/>
    </source>
</evidence>
<feature type="domain" description="TF-B3" evidence="6">
    <location>
        <begin position="122"/>
        <end position="221"/>
    </location>
</feature>
<dbReference type="Gene3D" id="2.40.330.10">
    <property type="entry name" value="DNA-binding pseudobarrel domain"/>
    <property type="match status" value="2"/>
</dbReference>
<dbReference type="InterPro" id="IPR003340">
    <property type="entry name" value="B3_DNA-bd"/>
</dbReference>
<comment type="caution">
    <text evidence="7">The sequence shown here is derived from an EMBL/GenBank/DDBJ whole genome shotgun (WGS) entry which is preliminary data.</text>
</comment>
<dbReference type="GO" id="GO:0005634">
    <property type="term" value="C:nucleus"/>
    <property type="evidence" value="ECO:0007669"/>
    <property type="project" value="UniProtKB-SubCell"/>
</dbReference>
<dbReference type="SUPFAM" id="SSF101936">
    <property type="entry name" value="DNA-binding pseudobarrel domain"/>
    <property type="match status" value="2"/>
</dbReference>
<evidence type="ECO:0000256" key="1">
    <source>
        <dbReference type="ARBA" id="ARBA00004123"/>
    </source>
</evidence>
<protein>
    <recommendedName>
        <fullName evidence="6">TF-B3 domain-containing protein</fullName>
    </recommendedName>
</protein>
<evidence type="ECO:0000313" key="7">
    <source>
        <dbReference type="EMBL" id="KAK9050985.1"/>
    </source>
</evidence>
<dbReference type="PANTHER" id="PTHR31920:SF122">
    <property type="entry name" value="B3 DOMAIN-CONTAINING PROTEIN REM23"/>
    <property type="match status" value="1"/>
</dbReference>
<dbReference type="PROSITE" id="PS50863">
    <property type="entry name" value="B3"/>
    <property type="match status" value="2"/>
</dbReference>
<dbReference type="Pfam" id="PF02362">
    <property type="entry name" value="B3"/>
    <property type="match status" value="2"/>
</dbReference>
<evidence type="ECO:0000256" key="5">
    <source>
        <dbReference type="ARBA" id="ARBA00023242"/>
    </source>
</evidence>